<dbReference type="AlphaFoldDB" id="A0A9D5JV16"/>
<dbReference type="GO" id="GO:0016787">
    <property type="term" value="F:hydrolase activity"/>
    <property type="evidence" value="ECO:0007669"/>
    <property type="project" value="UniProtKB-KW"/>
</dbReference>
<proteinExistence type="predicted"/>
<keyword evidence="2" id="KW-0378">Hydrolase</keyword>
<feature type="transmembrane region" description="Helical" evidence="1">
    <location>
        <begin position="63"/>
        <end position="82"/>
    </location>
</feature>
<comment type="caution">
    <text evidence="2">The sequence shown here is derived from an EMBL/GenBank/DDBJ whole genome shotgun (WGS) entry which is preliminary data.</text>
</comment>
<evidence type="ECO:0000313" key="3">
    <source>
        <dbReference type="Proteomes" id="UP000649604"/>
    </source>
</evidence>
<keyword evidence="1" id="KW-0472">Membrane</keyword>
<feature type="transmembrane region" description="Helical" evidence="1">
    <location>
        <begin position="139"/>
        <end position="158"/>
    </location>
</feature>
<reference evidence="2" key="1">
    <citation type="submission" date="2019-11" db="EMBL/GenBank/DDBJ databases">
        <title>Microbial mats filling the niche in hypersaline microbial mats.</title>
        <authorList>
            <person name="Wong H.L."/>
            <person name="Macleod F.I."/>
            <person name="White R.A. III"/>
            <person name="Burns B.P."/>
        </authorList>
    </citation>
    <scope>NUCLEOTIDE SEQUENCE</scope>
    <source>
        <strain evidence="2">Rbin_158</strain>
    </source>
</reference>
<protein>
    <submittedName>
        <fullName evidence="2">Metal-dependent hydrolase</fullName>
    </submittedName>
</protein>
<name>A0A9D5JV16_9BACT</name>
<keyword evidence="1" id="KW-1133">Transmembrane helix</keyword>
<organism evidence="2 3">
    <name type="scientific">candidate division KSB3 bacterium</name>
    <dbReference type="NCBI Taxonomy" id="2044937"/>
    <lineage>
        <taxon>Bacteria</taxon>
        <taxon>candidate division KSB3</taxon>
    </lineage>
</organism>
<keyword evidence="1" id="KW-0812">Transmembrane</keyword>
<dbReference type="Pfam" id="PF04307">
    <property type="entry name" value="YdjM"/>
    <property type="match status" value="1"/>
</dbReference>
<gene>
    <name evidence="2" type="ORF">GF339_07635</name>
</gene>
<evidence type="ECO:0000313" key="2">
    <source>
        <dbReference type="EMBL" id="MBD3324442.1"/>
    </source>
</evidence>
<evidence type="ECO:0000256" key="1">
    <source>
        <dbReference type="SAM" id="Phobius"/>
    </source>
</evidence>
<feature type="transmembrane region" description="Helical" evidence="1">
    <location>
        <begin position="89"/>
        <end position="106"/>
    </location>
</feature>
<dbReference type="Proteomes" id="UP000649604">
    <property type="component" value="Unassembled WGS sequence"/>
</dbReference>
<sequence>MNPITHFLISWDVANIFPSNRRDRAIITLAGILPDVDAFGAIPELLTRHSAHPLFWWTEYHHILGHNLVFGGVLALGSFALAAKRWKTALLALLTFHVHVLGDVIGGRGPDGYQWPIPYLYPFSDAWQLVWEGQWELNAWPNFVMTGIALALMFWLAWKQGFSPLEMISAPADRAFVKTLRHRFGDPKPAKPRTI</sequence>
<accession>A0A9D5JV16</accession>
<dbReference type="EMBL" id="WJJP01000237">
    <property type="protein sequence ID" value="MBD3324442.1"/>
    <property type="molecule type" value="Genomic_DNA"/>
</dbReference>
<dbReference type="InterPro" id="IPR007404">
    <property type="entry name" value="YdjM-like"/>
</dbReference>